<keyword evidence="9" id="KW-1185">Reference proteome</keyword>
<dbReference type="SMART" id="SM00119">
    <property type="entry name" value="HECTc"/>
    <property type="match status" value="1"/>
</dbReference>
<dbReference type="Gene3D" id="3.90.1750.10">
    <property type="entry name" value="Hect, E3 ligase catalytic domains"/>
    <property type="match status" value="1"/>
</dbReference>
<keyword evidence="4 5" id="KW-0833">Ubl conjugation pathway</keyword>
<evidence type="ECO:0000256" key="1">
    <source>
        <dbReference type="ARBA" id="ARBA00000885"/>
    </source>
</evidence>
<evidence type="ECO:0000259" key="7">
    <source>
        <dbReference type="PROSITE" id="PS50237"/>
    </source>
</evidence>
<dbReference type="GO" id="GO:0000209">
    <property type="term" value="P:protein polyubiquitination"/>
    <property type="evidence" value="ECO:0007669"/>
    <property type="project" value="InterPro"/>
</dbReference>
<keyword evidence="3" id="KW-0808">Transferase</keyword>
<dbReference type="PROSITE" id="PS50237">
    <property type="entry name" value="HECT"/>
    <property type="match status" value="1"/>
</dbReference>
<evidence type="ECO:0000256" key="3">
    <source>
        <dbReference type="ARBA" id="ARBA00022679"/>
    </source>
</evidence>
<feature type="region of interest" description="Disordered" evidence="6">
    <location>
        <begin position="86"/>
        <end position="110"/>
    </location>
</feature>
<evidence type="ECO:0000256" key="4">
    <source>
        <dbReference type="ARBA" id="ARBA00022786"/>
    </source>
</evidence>
<dbReference type="PANTHER" id="PTHR45700">
    <property type="entry name" value="UBIQUITIN-PROTEIN LIGASE E3C"/>
    <property type="match status" value="1"/>
</dbReference>
<sequence length="790" mass="84814">MPPPPASPWGRPPPAPAPRGVDTSSAFPDLASAQCMARTRRARAARATWDNVTPMDPYPSRVDEMNARARQWRRGGRASRSIVFRPDDASEEPLQTLDAEPSTEAWPAPRPMQGLASITVRDQSHGMQIGAWASMFHTRSTGSAAPQIVAHRLQTAPPVCQAERNAVSVATATATATAMHVPLDEPEVWVSTPDGLYAASRSDTAVPRLCATLERDDLLPATQRRDMCERLVPRLIACAAQFAATPTHGACVWAALELASALGRDVVAVWAPHVRTAETQYVVTLEARRWAAIVDALTGALSWHTSEYLRGTCAVPSSLVDALAVVWDANHARAAPLPDAQFAIAATSLHGIVHEYELWLRGPATGSVLVARPYLLTLAAKAQIIGWEAQGAMRQASHDAWADEVVPGHAPDAAIGTWRVSVSRATLLNDSLEAVSAAPPHALHRPLHVVFRDEVAQDAGGLRKEWLQLLCEALQREPAWVDLGPSEPLMQGLLYLRASPPDLDVQLARIELFGTALGLALFHQITVPLRFSPALYTLLLALSQGRPAPCDLDTLAHLKPALAAGLARVLALDATELAEAHLSWQLDTPSGPIELRPLGSTRMVTMDDRDAYVARLCAHVLIDEVRAPWAALARGFARVVVPADGAPSPLALLSPAELELLLCGRAEHVLDVAALRASTEHVGFPDPQAPGAARVYGNLEHFWGAWARLAPNEQHALLGFITGCTRVPALGASALGLRIQHVDTGATNEARVPWSSTCTCTLFLPVYDGAQELEAKLQIALRHTTGFGLG</sequence>
<dbReference type="Gene3D" id="3.30.2160.10">
    <property type="entry name" value="Hect, E3 ligase catalytic domain"/>
    <property type="match status" value="1"/>
</dbReference>
<evidence type="ECO:0000256" key="5">
    <source>
        <dbReference type="PROSITE-ProRule" id="PRU00104"/>
    </source>
</evidence>
<evidence type="ECO:0000313" key="8">
    <source>
        <dbReference type="EMBL" id="WFD25628.1"/>
    </source>
</evidence>
<feature type="active site" description="Glycyl thioester intermediate" evidence="5">
    <location>
        <position position="758"/>
    </location>
</feature>
<dbReference type="Pfam" id="PF00632">
    <property type="entry name" value="HECT"/>
    <property type="match status" value="1"/>
</dbReference>
<feature type="region of interest" description="Disordered" evidence="6">
    <location>
        <begin position="1"/>
        <end position="28"/>
    </location>
</feature>
<comment type="catalytic activity">
    <reaction evidence="1">
        <text>S-ubiquitinyl-[E2 ubiquitin-conjugating enzyme]-L-cysteine + [acceptor protein]-L-lysine = [E2 ubiquitin-conjugating enzyme]-L-cysteine + N(6)-ubiquitinyl-[acceptor protein]-L-lysine.</text>
        <dbReference type="EC" id="2.3.2.26"/>
    </reaction>
</comment>
<organism evidence="8 9">
    <name type="scientific">Malassezia nana</name>
    <dbReference type="NCBI Taxonomy" id="180528"/>
    <lineage>
        <taxon>Eukaryota</taxon>
        <taxon>Fungi</taxon>
        <taxon>Dikarya</taxon>
        <taxon>Basidiomycota</taxon>
        <taxon>Ustilaginomycotina</taxon>
        <taxon>Malasseziomycetes</taxon>
        <taxon>Malasseziales</taxon>
        <taxon>Malasseziaceae</taxon>
        <taxon>Malassezia</taxon>
    </lineage>
</organism>
<dbReference type="Proteomes" id="UP001213623">
    <property type="component" value="Chromosome 1"/>
</dbReference>
<name>A0AAF0J2G9_9BASI</name>
<dbReference type="InterPro" id="IPR000569">
    <property type="entry name" value="HECT_dom"/>
</dbReference>
<dbReference type="EC" id="2.3.2.26" evidence="2"/>
<protein>
    <recommendedName>
        <fullName evidence="2">HECT-type E3 ubiquitin transferase</fullName>
        <ecNumber evidence="2">2.3.2.26</ecNumber>
    </recommendedName>
</protein>
<feature type="domain" description="HECT" evidence="7">
    <location>
        <begin position="439"/>
        <end position="790"/>
    </location>
</feature>
<proteinExistence type="predicted"/>
<evidence type="ECO:0000313" key="9">
    <source>
        <dbReference type="Proteomes" id="UP001213623"/>
    </source>
</evidence>
<evidence type="ECO:0000256" key="6">
    <source>
        <dbReference type="SAM" id="MobiDB-lite"/>
    </source>
</evidence>
<evidence type="ECO:0000256" key="2">
    <source>
        <dbReference type="ARBA" id="ARBA00012485"/>
    </source>
</evidence>
<dbReference type="GO" id="GO:0061630">
    <property type="term" value="F:ubiquitin protein ligase activity"/>
    <property type="evidence" value="ECO:0007669"/>
    <property type="project" value="UniProtKB-EC"/>
</dbReference>
<dbReference type="EMBL" id="CP119892">
    <property type="protein sequence ID" value="WFD25628.1"/>
    <property type="molecule type" value="Genomic_DNA"/>
</dbReference>
<reference evidence="8" key="1">
    <citation type="submission" date="2023-03" db="EMBL/GenBank/DDBJ databases">
        <title>Mating type loci evolution in Malassezia.</title>
        <authorList>
            <person name="Coelho M.A."/>
        </authorList>
    </citation>
    <scope>NUCLEOTIDE SEQUENCE</scope>
    <source>
        <strain evidence="8">CBS 9557</strain>
    </source>
</reference>
<dbReference type="Gene3D" id="3.30.2410.10">
    <property type="entry name" value="Hect, E3 ligase catalytic domain"/>
    <property type="match status" value="1"/>
</dbReference>
<dbReference type="InterPro" id="IPR044611">
    <property type="entry name" value="E3A/B/C-like"/>
</dbReference>
<feature type="compositionally biased region" description="Pro residues" evidence="6">
    <location>
        <begin position="1"/>
        <end position="17"/>
    </location>
</feature>
<dbReference type="InterPro" id="IPR035983">
    <property type="entry name" value="Hect_E3_ubiquitin_ligase"/>
</dbReference>
<dbReference type="AlphaFoldDB" id="A0AAF0J2G9"/>
<gene>
    <name evidence="8" type="ORF">MNAN1_000591</name>
</gene>
<accession>A0AAF0J2G9</accession>
<dbReference type="SUPFAM" id="SSF56204">
    <property type="entry name" value="Hect, E3 ligase catalytic domain"/>
    <property type="match status" value="1"/>
</dbReference>